<accession>A0A8X8ID08</accession>
<name>A0A8X8ID08_9BACT</name>
<keyword evidence="2" id="KW-1185">Reference proteome</keyword>
<dbReference type="EMBL" id="FNNO01000001">
    <property type="protein sequence ID" value="SDW01547.1"/>
    <property type="molecule type" value="Genomic_DNA"/>
</dbReference>
<gene>
    <name evidence="1" type="ORF">SAMN05444410_10114</name>
</gene>
<evidence type="ECO:0000313" key="2">
    <source>
        <dbReference type="Proteomes" id="UP000198711"/>
    </source>
</evidence>
<protein>
    <submittedName>
        <fullName evidence="1">Uncharacterized protein</fullName>
    </submittedName>
</protein>
<reference evidence="1 2" key="1">
    <citation type="submission" date="2016-10" db="EMBL/GenBank/DDBJ databases">
        <authorList>
            <person name="Varghese N."/>
            <person name="Submissions S."/>
        </authorList>
    </citation>
    <scope>NUCLEOTIDE SEQUENCE [LARGE SCALE GENOMIC DNA]</scope>
    <source>
        <strain evidence="1 2">DSM 25353</strain>
    </source>
</reference>
<sequence length="142" mass="16092">MGGRLLHYQVSISGFHSTSVAGVTAGVSLPGSVSVVTVLVTRIDWQQEEAFLQASLPRSSRRLRPPEQAINPTTNKQTNKEYFMVLDFFFKINRCFLISRLNFFNNSKRLLGHKVTQMPEIFFSMAGGIHYFLRESIRGLAH</sequence>
<dbReference type="RefSeq" id="WP_092721220.1">
    <property type="nucleotide sequence ID" value="NZ_FNNO01000001.1"/>
</dbReference>
<dbReference type="AlphaFoldDB" id="A0A8X8ID08"/>
<dbReference type="Proteomes" id="UP000198711">
    <property type="component" value="Unassembled WGS sequence"/>
</dbReference>
<evidence type="ECO:0000313" key="1">
    <source>
        <dbReference type="EMBL" id="SDW01547.1"/>
    </source>
</evidence>
<proteinExistence type="predicted"/>
<organism evidence="1 2">
    <name type="scientific">Hydrobacter penzbergensis</name>
    <dbReference type="NCBI Taxonomy" id="1235997"/>
    <lineage>
        <taxon>Bacteria</taxon>
        <taxon>Pseudomonadati</taxon>
        <taxon>Bacteroidota</taxon>
        <taxon>Chitinophagia</taxon>
        <taxon>Chitinophagales</taxon>
        <taxon>Chitinophagaceae</taxon>
        <taxon>Hydrobacter</taxon>
    </lineage>
</organism>
<comment type="caution">
    <text evidence="1">The sequence shown here is derived from an EMBL/GenBank/DDBJ whole genome shotgun (WGS) entry which is preliminary data.</text>
</comment>